<accession>A0A1I7ZQ94</accession>
<dbReference type="Proteomes" id="UP000095287">
    <property type="component" value="Unplaced"/>
</dbReference>
<protein>
    <submittedName>
        <fullName evidence="2">Uncharacterized protein</fullName>
    </submittedName>
</protein>
<keyword evidence="1" id="KW-1185">Reference proteome</keyword>
<reference evidence="2" key="1">
    <citation type="submission" date="2016-11" db="UniProtKB">
        <authorList>
            <consortium name="WormBaseParasite"/>
        </authorList>
    </citation>
    <scope>IDENTIFICATION</scope>
</reference>
<evidence type="ECO:0000313" key="2">
    <source>
        <dbReference type="WBParaSite" id="L893_g28529.t1"/>
    </source>
</evidence>
<sequence>MQGPVRGGGADALFSAFVCEAKEGSPPTLPTHLHEPASGYRSQGYGASPEETITYVRSGKKNASCWRESLLKLTRPGLTSTNRVMNAVRRVLYLAANHWPYTFGVGVTGGAAFELFKIYFSFNGVNYYSVFKKKQLAKELDEFENGLMEMDTLIANSLKAKASSTQ</sequence>
<evidence type="ECO:0000313" key="1">
    <source>
        <dbReference type="Proteomes" id="UP000095287"/>
    </source>
</evidence>
<proteinExistence type="predicted"/>
<name>A0A1I7ZQ94_9BILA</name>
<dbReference type="AlphaFoldDB" id="A0A1I7ZQ94"/>
<dbReference type="WBParaSite" id="L893_g28529.t1">
    <property type="protein sequence ID" value="L893_g28529.t1"/>
    <property type="gene ID" value="L893_g28529"/>
</dbReference>
<organism evidence="1 2">
    <name type="scientific">Steinernema glaseri</name>
    <dbReference type="NCBI Taxonomy" id="37863"/>
    <lineage>
        <taxon>Eukaryota</taxon>
        <taxon>Metazoa</taxon>
        <taxon>Ecdysozoa</taxon>
        <taxon>Nematoda</taxon>
        <taxon>Chromadorea</taxon>
        <taxon>Rhabditida</taxon>
        <taxon>Tylenchina</taxon>
        <taxon>Panagrolaimomorpha</taxon>
        <taxon>Strongyloidoidea</taxon>
        <taxon>Steinernematidae</taxon>
        <taxon>Steinernema</taxon>
    </lineage>
</organism>